<feature type="region of interest" description="Disordered" evidence="1">
    <location>
        <begin position="1"/>
        <end position="633"/>
    </location>
</feature>
<evidence type="ECO:0000256" key="1">
    <source>
        <dbReference type="SAM" id="MobiDB-lite"/>
    </source>
</evidence>
<evidence type="ECO:0000313" key="3">
    <source>
        <dbReference type="Proteomes" id="UP001174691"/>
    </source>
</evidence>
<reference evidence="2" key="1">
    <citation type="submission" date="2022-07" db="EMBL/GenBank/DDBJ databases">
        <title>Fungi with potential for degradation of polypropylene.</title>
        <authorList>
            <person name="Gostincar C."/>
        </authorList>
    </citation>
    <scope>NUCLEOTIDE SEQUENCE</scope>
    <source>
        <strain evidence="2">EXF-13287</strain>
    </source>
</reference>
<feature type="compositionally biased region" description="Polar residues" evidence="1">
    <location>
        <begin position="414"/>
        <end position="441"/>
    </location>
</feature>
<feature type="compositionally biased region" description="Polar residues" evidence="1">
    <location>
        <begin position="11"/>
        <end position="33"/>
    </location>
</feature>
<feature type="compositionally biased region" description="Polar residues" evidence="1">
    <location>
        <begin position="161"/>
        <end position="170"/>
    </location>
</feature>
<accession>A0AA38W1Y6</accession>
<feature type="compositionally biased region" description="Polar residues" evidence="1">
    <location>
        <begin position="813"/>
        <end position="825"/>
    </location>
</feature>
<feature type="compositionally biased region" description="Low complexity" evidence="1">
    <location>
        <begin position="305"/>
        <end position="315"/>
    </location>
</feature>
<feature type="compositionally biased region" description="Polar residues" evidence="1">
    <location>
        <begin position="291"/>
        <end position="304"/>
    </location>
</feature>
<name>A0AA38W1Y6_9PEZI</name>
<feature type="compositionally biased region" description="Acidic residues" evidence="1">
    <location>
        <begin position="48"/>
        <end position="64"/>
    </location>
</feature>
<gene>
    <name evidence="2" type="ORF">NKR19_g2857</name>
</gene>
<sequence length="983" mass="102048">MEGSYDPVFSGPSTPMSPSAPSVANQYKANVNRTKTRKWVEAKTIDYGGDDWGGDYDDEPDEPEQQPQPPPKPQEEVQVDSNGRKGTMPGRDDDDSIAPRSSRPGLPTVAERKSEYGIEGLIASYEARGGTPTGTSQPGAFPLAATAESASVPASRDTVPAISSPTSRPSARNEIVGEQVEQGHSAAEAPELEKKAGAAQDKAFGSGHSQEKAVEEAQRGEEGAEIKKEQSGEELRRLSTSPKLPELGRLSVFGFDLFSSSTSSDAPTSSSFNLPGTSPPPPVPALPSAHSIVSPSSPLSTVIESPSPSSAQSAPAHDDLLEQAQEGQRSRDPAGPVFNEGTQLPTAPNAIPTEDSAGSSAASSDVVPTQPNARHTEPSHGEYGSPSGNSSPDLDPASARPGGATDLPQRAESPATSITNLHAPSRSLTMVTPDPQASQLGISAPVAIARDDPGSFEGEGQPTSDSKLALHPLLAQHAQQAKAIPPQVLPPPDLPGSLATDYDSYIQSSSTDDAAVPSSQTADNGRSDGGNVEPPTPKARLGEDTSTDTTPLHPSTAPPPPPVEITRGETYVTAVESPSGLEDEGSPIKSDKLSAEILRSLSPGAPKPTTATVESPGGGNRLTDKPSGAARESSFLPDLYDDYWSFAGTGNAADANAAPDVPVNPTSDAVPAALKVHADDPRPASLIVAKDDTTHTQSPPPSLPGATPRSSVDVFKTDVEAKTVELHRPVLRNRFSWERDGVEAAKIDVQVEPKSLSAKQDTSSTIDTHPAEIPAADVAASTSAEPMVKQPRAPSPSPAFEVENKAVTDNRSKSPTGSVQPNSPVLSPAVSDPVPEIGPDHVHLHPGPLSSNPVLTWQEIMAVPSQTDRIGELNKARAHYAAAETGLPTILENFASMHPDIVDARLAGGPTSPVYAYNAPTDQDAGGLLSPTALGTTPTIASRHHSNPTAHIGAKSKELFATAGKASKGFFSTLKAKGKKVAN</sequence>
<feature type="compositionally biased region" description="Basic and acidic residues" evidence="1">
    <location>
        <begin position="802"/>
        <end position="812"/>
    </location>
</feature>
<feature type="compositionally biased region" description="Basic and acidic residues" evidence="1">
    <location>
        <begin position="209"/>
        <end position="237"/>
    </location>
</feature>
<keyword evidence="3" id="KW-1185">Reference proteome</keyword>
<feature type="compositionally biased region" description="Polar residues" evidence="1">
    <location>
        <begin position="505"/>
        <end position="524"/>
    </location>
</feature>
<evidence type="ECO:0000313" key="2">
    <source>
        <dbReference type="EMBL" id="KAJ9160821.1"/>
    </source>
</evidence>
<feature type="region of interest" description="Disordered" evidence="1">
    <location>
        <begin position="689"/>
        <end position="711"/>
    </location>
</feature>
<dbReference type="Proteomes" id="UP001174691">
    <property type="component" value="Unassembled WGS sequence"/>
</dbReference>
<feature type="compositionally biased region" description="Low complexity" evidence="1">
    <location>
        <begin position="259"/>
        <end position="271"/>
    </location>
</feature>
<feature type="compositionally biased region" description="Polar residues" evidence="1">
    <location>
        <begin position="757"/>
        <end position="767"/>
    </location>
</feature>
<protein>
    <submittedName>
        <fullName evidence="2">Uncharacterized protein</fullName>
    </submittedName>
</protein>
<feature type="compositionally biased region" description="Low complexity" evidence="1">
    <location>
        <begin position="467"/>
        <end position="486"/>
    </location>
</feature>
<dbReference type="AlphaFoldDB" id="A0AA38W1Y6"/>
<dbReference type="EMBL" id="JANBVN010000030">
    <property type="protein sequence ID" value="KAJ9160821.1"/>
    <property type="molecule type" value="Genomic_DNA"/>
</dbReference>
<proteinExistence type="predicted"/>
<feature type="region of interest" description="Disordered" evidence="1">
    <location>
        <begin position="753"/>
        <end position="833"/>
    </location>
</feature>
<comment type="caution">
    <text evidence="2">The sequence shown here is derived from an EMBL/GenBank/DDBJ whole genome shotgun (WGS) entry which is preliminary data.</text>
</comment>
<organism evidence="2 3">
    <name type="scientific">Coniochaeta hoffmannii</name>
    <dbReference type="NCBI Taxonomy" id="91930"/>
    <lineage>
        <taxon>Eukaryota</taxon>
        <taxon>Fungi</taxon>
        <taxon>Dikarya</taxon>
        <taxon>Ascomycota</taxon>
        <taxon>Pezizomycotina</taxon>
        <taxon>Sordariomycetes</taxon>
        <taxon>Sordariomycetidae</taxon>
        <taxon>Coniochaetales</taxon>
        <taxon>Coniochaetaceae</taxon>
        <taxon>Coniochaeta</taxon>
    </lineage>
</organism>